<reference evidence="1" key="1">
    <citation type="submission" date="2013-05" db="EMBL/GenBank/DDBJ databases">
        <authorList>
            <person name="Yim A.K.Y."/>
            <person name="Chan T.F."/>
            <person name="Ji K.M."/>
            <person name="Liu X.Y."/>
            <person name="Zhou J.W."/>
            <person name="Li R.Q."/>
            <person name="Yang K.Y."/>
            <person name="Li J."/>
            <person name="Li M."/>
            <person name="Law P.T.W."/>
            <person name="Wu Y.L."/>
            <person name="Cai Z.L."/>
            <person name="Qin H."/>
            <person name="Bao Y."/>
            <person name="Leung R.K.K."/>
            <person name="Ng P.K.S."/>
            <person name="Zou J."/>
            <person name="Zhong X.J."/>
            <person name="Ran P.X."/>
            <person name="Zhong N.S."/>
            <person name="Liu Z.G."/>
            <person name="Tsui S.K.W."/>
        </authorList>
    </citation>
    <scope>NUCLEOTIDE SEQUENCE</scope>
    <source>
        <strain evidence="1">Derf</strain>
        <tissue evidence="1">Whole organism</tissue>
    </source>
</reference>
<dbReference type="EMBL" id="ASGP02000006">
    <property type="protein sequence ID" value="KAH9501725.1"/>
    <property type="molecule type" value="Genomic_DNA"/>
</dbReference>
<organism evidence="1 2">
    <name type="scientific">Dermatophagoides farinae</name>
    <name type="common">American house dust mite</name>
    <dbReference type="NCBI Taxonomy" id="6954"/>
    <lineage>
        <taxon>Eukaryota</taxon>
        <taxon>Metazoa</taxon>
        <taxon>Ecdysozoa</taxon>
        <taxon>Arthropoda</taxon>
        <taxon>Chelicerata</taxon>
        <taxon>Arachnida</taxon>
        <taxon>Acari</taxon>
        <taxon>Acariformes</taxon>
        <taxon>Sarcoptiformes</taxon>
        <taxon>Astigmata</taxon>
        <taxon>Psoroptidia</taxon>
        <taxon>Analgoidea</taxon>
        <taxon>Pyroglyphidae</taxon>
        <taxon>Dermatophagoidinae</taxon>
        <taxon>Dermatophagoides</taxon>
    </lineage>
</organism>
<comment type="caution">
    <text evidence="1">The sequence shown here is derived from an EMBL/GenBank/DDBJ whole genome shotgun (WGS) entry which is preliminary data.</text>
</comment>
<name>A0A922L1U5_DERFA</name>
<gene>
    <name evidence="1" type="ORF">DERF_012549</name>
</gene>
<keyword evidence="2" id="KW-1185">Reference proteome</keyword>
<sequence>MIRNISHMDCSYKIKTRFVDSHVPFIFIKASKQAGRQAQHGSPFRLVRFANVNLDADLMLLYGYLEALF</sequence>
<reference evidence="1" key="2">
    <citation type="journal article" date="2022" name="Res Sq">
        <title>Comparative Genomics Reveals Insights into the Divergent Evolution of Astigmatic Mites and Household Pest Adaptations.</title>
        <authorList>
            <person name="Xiong Q."/>
            <person name="Wan A.T.-Y."/>
            <person name="Liu X.-Y."/>
            <person name="Fung C.S.-H."/>
            <person name="Xiao X."/>
            <person name="Malainual N."/>
            <person name="Hou J."/>
            <person name="Wang L."/>
            <person name="Wang M."/>
            <person name="Yang K."/>
            <person name="Cui Y."/>
            <person name="Leung E."/>
            <person name="Nong W."/>
            <person name="Shin S.-K."/>
            <person name="Au S."/>
            <person name="Jeong K.Y."/>
            <person name="Chew F.T."/>
            <person name="Hui J."/>
            <person name="Leung T.F."/>
            <person name="Tungtrongchitr A."/>
            <person name="Zhong N."/>
            <person name="Liu Z."/>
            <person name="Tsui S."/>
        </authorList>
    </citation>
    <scope>NUCLEOTIDE SEQUENCE</scope>
    <source>
        <strain evidence="1">Derf</strain>
        <tissue evidence="1">Whole organism</tissue>
    </source>
</reference>
<proteinExistence type="predicted"/>
<evidence type="ECO:0000313" key="1">
    <source>
        <dbReference type="EMBL" id="KAH9501725.1"/>
    </source>
</evidence>
<protein>
    <submittedName>
        <fullName evidence="1">Uncharacterized protein</fullName>
    </submittedName>
</protein>
<accession>A0A922L1U5</accession>
<dbReference type="Proteomes" id="UP000790347">
    <property type="component" value="Unassembled WGS sequence"/>
</dbReference>
<evidence type="ECO:0000313" key="2">
    <source>
        <dbReference type="Proteomes" id="UP000790347"/>
    </source>
</evidence>
<dbReference type="AlphaFoldDB" id="A0A922L1U5"/>